<evidence type="ECO:0000256" key="4">
    <source>
        <dbReference type="ARBA" id="ARBA00022825"/>
    </source>
</evidence>
<dbReference type="GO" id="GO:0006508">
    <property type="term" value="P:proteolysis"/>
    <property type="evidence" value="ECO:0007669"/>
    <property type="project" value="UniProtKB-KW"/>
</dbReference>
<evidence type="ECO:0000256" key="3">
    <source>
        <dbReference type="ARBA" id="ARBA00022801"/>
    </source>
</evidence>
<dbReference type="Gene3D" id="2.40.10.10">
    <property type="entry name" value="Trypsin-like serine proteases"/>
    <property type="match status" value="1"/>
</dbReference>
<dbReference type="InterPro" id="IPR001254">
    <property type="entry name" value="Trypsin_dom"/>
</dbReference>
<dbReference type="InterPro" id="IPR050430">
    <property type="entry name" value="Peptidase_S1"/>
</dbReference>
<dbReference type="AlphaFoldDB" id="A0AAD9D3U0"/>
<keyword evidence="4 7" id="KW-0720">Serine protease</keyword>
<organism evidence="10 11">
    <name type="scientific">Skeletonema marinoi</name>
    <dbReference type="NCBI Taxonomy" id="267567"/>
    <lineage>
        <taxon>Eukaryota</taxon>
        <taxon>Sar</taxon>
        <taxon>Stramenopiles</taxon>
        <taxon>Ochrophyta</taxon>
        <taxon>Bacillariophyta</taxon>
        <taxon>Coscinodiscophyceae</taxon>
        <taxon>Thalassiosirophycidae</taxon>
        <taxon>Thalassiosirales</taxon>
        <taxon>Skeletonemataceae</taxon>
        <taxon>Skeletonema</taxon>
        <taxon>Skeletonema marinoi-dohrnii complex</taxon>
    </lineage>
</organism>
<dbReference type="EC" id="3.4.21.-" evidence="10"/>
<keyword evidence="2 7" id="KW-0645">Protease</keyword>
<accession>A0AAD9D3U0</accession>
<reference evidence="10" key="1">
    <citation type="submission" date="2023-06" db="EMBL/GenBank/DDBJ databases">
        <title>Survivors Of The Sea: Transcriptome response of Skeletonema marinoi to long-term dormancy.</title>
        <authorList>
            <person name="Pinder M.I.M."/>
            <person name="Kourtchenko O."/>
            <person name="Robertson E.K."/>
            <person name="Larsson T."/>
            <person name="Maumus F."/>
            <person name="Osuna-Cruz C.M."/>
            <person name="Vancaester E."/>
            <person name="Stenow R."/>
            <person name="Vandepoele K."/>
            <person name="Ploug H."/>
            <person name="Bruchert V."/>
            <person name="Godhe A."/>
            <person name="Topel M."/>
        </authorList>
    </citation>
    <scope>NUCLEOTIDE SEQUENCE</scope>
    <source>
        <strain evidence="10">R05AC</strain>
    </source>
</reference>
<evidence type="ECO:0000256" key="8">
    <source>
        <dbReference type="SAM" id="MobiDB-lite"/>
    </source>
</evidence>
<dbReference type="InterPro" id="IPR001314">
    <property type="entry name" value="Peptidase_S1A"/>
</dbReference>
<feature type="region of interest" description="Disordered" evidence="8">
    <location>
        <begin position="47"/>
        <end position="66"/>
    </location>
</feature>
<keyword evidence="6" id="KW-1015">Disulfide bond</keyword>
<dbReference type="SUPFAM" id="SSF50494">
    <property type="entry name" value="Trypsin-like serine proteases"/>
    <property type="match status" value="1"/>
</dbReference>
<dbReference type="EMBL" id="JATAAI010000061">
    <property type="protein sequence ID" value="KAK1732672.1"/>
    <property type="molecule type" value="Genomic_DNA"/>
</dbReference>
<gene>
    <name evidence="10" type="ORF">QTG54_016649</name>
</gene>
<dbReference type="CDD" id="cd00190">
    <property type="entry name" value="Tryp_SPc"/>
    <property type="match status" value="1"/>
</dbReference>
<feature type="domain" description="Peptidase S1" evidence="9">
    <location>
        <begin position="78"/>
        <end position="311"/>
    </location>
</feature>
<dbReference type="PROSITE" id="PS50240">
    <property type="entry name" value="TRYPSIN_DOM"/>
    <property type="match status" value="1"/>
</dbReference>
<name>A0AAD9D3U0_9STRA</name>
<evidence type="ECO:0000256" key="1">
    <source>
        <dbReference type="ARBA" id="ARBA00007664"/>
    </source>
</evidence>
<evidence type="ECO:0000256" key="6">
    <source>
        <dbReference type="ARBA" id="ARBA00023157"/>
    </source>
</evidence>
<dbReference type="SMART" id="SM00020">
    <property type="entry name" value="Tryp_SPc"/>
    <property type="match status" value="1"/>
</dbReference>
<feature type="compositionally biased region" description="Polar residues" evidence="8">
    <location>
        <begin position="52"/>
        <end position="62"/>
    </location>
</feature>
<protein>
    <submittedName>
        <fullName evidence="10">Trypsin-like serine protease</fullName>
        <ecNumber evidence="10">3.4.21.-</ecNumber>
    </submittedName>
</protein>
<dbReference type="InterPro" id="IPR018114">
    <property type="entry name" value="TRYPSIN_HIS"/>
</dbReference>
<dbReference type="PROSITE" id="PS00134">
    <property type="entry name" value="TRYPSIN_HIS"/>
    <property type="match status" value="1"/>
</dbReference>
<feature type="compositionally biased region" description="Low complexity" evidence="8">
    <location>
        <begin position="319"/>
        <end position="345"/>
    </location>
</feature>
<evidence type="ECO:0000256" key="5">
    <source>
        <dbReference type="ARBA" id="ARBA00023026"/>
    </source>
</evidence>
<comment type="similarity">
    <text evidence="1">Belongs to the peptidase S1 family.</text>
</comment>
<dbReference type="PROSITE" id="PS00135">
    <property type="entry name" value="TRYPSIN_SER"/>
    <property type="match status" value="1"/>
</dbReference>
<feature type="region of interest" description="Disordered" evidence="8">
    <location>
        <begin position="315"/>
        <end position="345"/>
    </location>
</feature>
<sequence>MTHGRNEVLRNEVEVMVMEISSVGGFLANTSAAAPDTAVNDDVAIDGEAETPNKNGIRTTTMPKPAADGYKKPDIAQIVNGTDLGGPVPYYVGLAFAVDKDDLWTPFCGGTLISSRVVLTAAHCMDDLEEFSLAVLVNTYDWTDPDQGGEAINVDVEDFIPHPDFSYGTNDVGLVILPSKDAVTGVQYATLNEDSNVPAEDDEFRVLGWGLTEWGGARSDILLGTTVDYVPTEQCQEDYEDLGTLTKDNVCAAGDGTDTCRGDSGGPLLTSYEDPLQVGIVSFGVGCTEPGYPGVYTRVSYFADWIKETACASTGELCSSSGSKSSKGSTKSSKGSTKSSFSLSF</sequence>
<evidence type="ECO:0000259" key="9">
    <source>
        <dbReference type="PROSITE" id="PS50240"/>
    </source>
</evidence>
<dbReference type="InterPro" id="IPR033116">
    <property type="entry name" value="TRYPSIN_SER"/>
</dbReference>
<dbReference type="InterPro" id="IPR009003">
    <property type="entry name" value="Peptidase_S1_PA"/>
</dbReference>
<comment type="caution">
    <text evidence="10">The sequence shown here is derived from an EMBL/GenBank/DDBJ whole genome shotgun (WGS) entry which is preliminary data.</text>
</comment>
<dbReference type="Pfam" id="PF00089">
    <property type="entry name" value="Trypsin"/>
    <property type="match status" value="1"/>
</dbReference>
<dbReference type="PRINTS" id="PR00722">
    <property type="entry name" value="CHYMOTRYPSIN"/>
</dbReference>
<keyword evidence="5" id="KW-0843">Virulence</keyword>
<evidence type="ECO:0000256" key="2">
    <source>
        <dbReference type="ARBA" id="ARBA00022670"/>
    </source>
</evidence>
<evidence type="ECO:0000256" key="7">
    <source>
        <dbReference type="RuleBase" id="RU363034"/>
    </source>
</evidence>
<dbReference type="InterPro" id="IPR043504">
    <property type="entry name" value="Peptidase_S1_PA_chymotrypsin"/>
</dbReference>
<dbReference type="PANTHER" id="PTHR24276">
    <property type="entry name" value="POLYSERASE-RELATED"/>
    <property type="match status" value="1"/>
</dbReference>
<dbReference type="Proteomes" id="UP001224775">
    <property type="component" value="Unassembled WGS sequence"/>
</dbReference>
<proteinExistence type="inferred from homology"/>
<dbReference type="GO" id="GO:0004252">
    <property type="term" value="F:serine-type endopeptidase activity"/>
    <property type="evidence" value="ECO:0007669"/>
    <property type="project" value="InterPro"/>
</dbReference>
<keyword evidence="11" id="KW-1185">Reference proteome</keyword>
<dbReference type="FunFam" id="2.40.10.10:FF:000036">
    <property type="entry name" value="Trypsin beta"/>
    <property type="match status" value="1"/>
</dbReference>
<evidence type="ECO:0000313" key="10">
    <source>
        <dbReference type="EMBL" id="KAK1732672.1"/>
    </source>
</evidence>
<evidence type="ECO:0000313" key="11">
    <source>
        <dbReference type="Proteomes" id="UP001224775"/>
    </source>
</evidence>
<keyword evidence="3 7" id="KW-0378">Hydrolase</keyword>
<dbReference type="PANTHER" id="PTHR24276:SF91">
    <property type="entry name" value="AT26814P-RELATED"/>
    <property type="match status" value="1"/>
</dbReference>